<organism evidence="1 2">
    <name type="scientific">Streptomyces achmelvichensis</name>
    <dbReference type="NCBI Taxonomy" id="3134111"/>
    <lineage>
        <taxon>Bacteria</taxon>
        <taxon>Bacillati</taxon>
        <taxon>Actinomycetota</taxon>
        <taxon>Actinomycetes</taxon>
        <taxon>Kitasatosporales</taxon>
        <taxon>Streptomycetaceae</taxon>
        <taxon>Streptomyces</taxon>
    </lineage>
</organism>
<proteinExistence type="predicted"/>
<dbReference type="EMBL" id="JBBKAJ010000022">
    <property type="protein sequence ID" value="MEJ8633594.1"/>
    <property type="molecule type" value="Genomic_DNA"/>
</dbReference>
<protein>
    <submittedName>
        <fullName evidence="1">Uncharacterized protein</fullName>
    </submittedName>
</protein>
<evidence type="ECO:0000313" key="1">
    <source>
        <dbReference type="EMBL" id="MEJ8633594.1"/>
    </source>
</evidence>
<comment type="caution">
    <text evidence="1">The sequence shown here is derived from an EMBL/GenBank/DDBJ whole genome shotgun (WGS) entry which is preliminary data.</text>
</comment>
<reference evidence="1" key="1">
    <citation type="submission" date="2024-03" db="EMBL/GenBank/DDBJ databases">
        <title>Novel Streptomyces species of biotechnological and ecological value are a feature of Machair soil.</title>
        <authorList>
            <person name="Prole J.R."/>
            <person name="Goodfellow M."/>
            <person name="Allenby N."/>
            <person name="Ward A.C."/>
        </authorList>
    </citation>
    <scope>NUCLEOTIDE SEQUENCE</scope>
    <source>
        <strain evidence="1">MS2.AVA.5</strain>
    </source>
</reference>
<sequence>MTTARHLETIDLLRSRQFAAEPGPSDVGSEGPGFHIAVLGGHPDPGDPYAVAGPDADLRAEAEQRRAEHDALLEALDHRWGDASLFDLTGAQLRAARTAPGEGDIPEPWLRLSSTVPWLHLWRVEGRWIGVGLSEFQLLAVVTANDPP</sequence>
<accession>A0ACC6PQE2</accession>
<name>A0ACC6PQE2_9ACTN</name>
<gene>
    <name evidence="1" type="ORF">WKI67_09310</name>
</gene>
<keyword evidence="2" id="KW-1185">Reference proteome</keyword>
<dbReference type="Proteomes" id="UP001377168">
    <property type="component" value="Unassembled WGS sequence"/>
</dbReference>
<evidence type="ECO:0000313" key="2">
    <source>
        <dbReference type="Proteomes" id="UP001377168"/>
    </source>
</evidence>